<keyword evidence="1" id="KW-0547">Nucleotide-binding</keyword>
<keyword evidence="2" id="KW-0378">Hydrolase</keyword>
<sequence>MPQPTEEQSVVIDAFASGTDLVVQAGAGTGKTTTLEMLAAGDARRGVYISFNKSVAVEAQRRFPQHVKCSTAHGLAFRAVAIPYKHRLNAPRMPAHRVAFGLGIHTHVTLGGKVLEPRNLAYIVLQTVERFCYSAARELSEKHVPVQRGAEEPELHQLLVQAVLPFARKAWEDITDPEGHRVNFKHDHYLKMWQLKDPQLNYDYILLDEAQDTNGVLEAVLDNQRGRAQIVLVGDSAQQIYAWRGAKDIMTGAPGTHLHLSQSFRFGAALAYEANRWLGAIRSTLRLTGHPPLATEIGPLEQPNAVLCRSNAGALTEVLSHLRAGRRVAMAGGGDGLRKLALAARDLKAGRGTSHPELLLFKTWDELQDYANNDPSGADLLHWVELIDDLGYEEILGSLQRLTDEHTSEVTISTAHKAKGRQWPRVRISDDFPEPDPTEDGKPGRISRSEARLAYVAVTRAQHHLDRGSLAWILDHPAAQPARTTHAAPPGPVPTSPPQKAGYRTWGDLGPLPPTAGEPGCR</sequence>
<keyword evidence="8" id="KW-1185">Reference proteome</keyword>
<dbReference type="Proteomes" id="UP000830115">
    <property type="component" value="Chromosome"/>
</dbReference>
<dbReference type="InterPro" id="IPR014017">
    <property type="entry name" value="DNA_helicase_UvrD-like_C"/>
</dbReference>
<dbReference type="InterPro" id="IPR000212">
    <property type="entry name" value="DNA_helicase_UvrD/REP"/>
</dbReference>
<evidence type="ECO:0000259" key="6">
    <source>
        <dbReference type="Pfam" id="PF13361"/>
    </source>
</evidence>
<dbReference type="EMBL" id="CP086322">
    <property type="protein sequence ID" value="UQA90532.1"/>
    <property type="molecule type" value="Genomic_DNA"/>
</dbReference>
<keyword evidence="3" id="KW-0347">Helicase</keyword>
<dbReference type="PANTHER" id="PTHR11070:SF30">
    <property type="entry name" value="F-BOX DNA HELICASE 1"/>
    <property type="match status" value="1"/>
</dbReference>
<evidence type="ECO:0000313" key="8">
    <source>
        <dbReference type="Proteomes" id="UP000830115"/>
    </source>
</evidence>
<dbReference type="PANTHER" id="PTHR11070">
    <property type="entry name" value="UVRD / RECB / PCRA DNA HELICASE FAMILY MEMBER"/>
    <property type="match status" value="1"/>
</dbReference>
<evidence type="ECO:0000313" key="7">
    <source>
        <dbReference type="EMBL" id="UQA90532.1"/>
    </source>
</evidence>
<dbReference type="Pfam" id="PF13361">
    <property type="entry name" value="UvrD_C"/>
    <property type="match status" value="1"/>
</dbReference>
<dbReference type="SUPFAM" id="SSF52540">
    <property type="entry name" value="P-loop containing nucleoside triphosphate hydrolases"/>
    <property type="match status" value="1"/>
</dbReference>
<keyword evidence="4" id="KW-0067">ATP-binding</keyword>
<accession>A0ABY4LZ78</accession>
<dbReference type="RefSeq" id="WP_248861273.1">
    <property type="nucleotide sequence ID" value="NZ_CP086322.1"/>
</dbReference>
<name>A0ABY4LZ78_9ACTN</name>
<evidence type="ECO:0000256" key="2">
    <source>
        <dbReference type="ARBA" id="ARBA00022801"/>
    </source>
</evidence>
<evidence type="ECO:0000256" key="4">
    <source>
        <dbReference type="ARBA" id="ARBA00022840"/>
    </source>
</evidence>
<dbReference type="Pfam" id="PF13245">
    <property type="entry name" value="AAA_19"/>
    <property type="match status" value="1"/>
</dbReference>
<feature type="region of interest" description="Disordered" evidence="5">
    <location>
        <begin position="415"/>
        <end position="447"/>
    </location>
</feature>
<proteinExistence type="predicted"/>
<dbReference type="InterPro" id="IPR027417">
    <property type="entry name" value="P-loop_NTPase"/>
</dbReference>
<feature type="domain" description="UvrD-like helicase C-terminal" evidence="6">
    <location>
        <begin position="398"/>
        <end position="465"/>
    </location>
</feature>
<reference evidence="7" key="1">
    <citation type="submission" date="2021-10" db="EMBL/GenBank/DDBJ databases">
        <title>Streptomyces nigrumlapis sp.nov.,an antimicrobial producing actinobacterium isolated from Black Gobi rocks.</title>
        <authorList>
            <person name="Wen Y."/>
            <person name="Zhang W."/>
            <person name="Liu X.G."/>
        </authorList>
    </citation>
    <scope>NUCLEOTIDE SEQUENCE</scope>
    <source>
        <strain evidence="7">ST13-2-2</strain>
    </source>
</reference>
<protein>
    <submittedName>
        <fullName evidence="7">UvrD-helicase domain-containing protein</fullName>
    </submittedName>
</protein>
<organism evidence="7 8">
    <name type="scientific">Streptomyces halobius</name>
    <dbReference type="NCBI Taxonomy" id="2879846"/>
    <lineage>
        <taxon>Bacteria</taxon>
        <taxon>Bacillati</taxon>
        <taxon>Actinomycetota</taxon>
        <taxon>Actinomycetes</taxon>
        <taxon>Kitasatosporales</taxon>
        <taxon>Streptomycetaceae</taxon>
        <taxon>Streptomyces</taxon>
    </lineage>
</organism>
<evidence type="ECO:0000256" key="1">
    <source>
        <dbReference type="ARBA" id="ARBA00022741"/>
    </source>
</evidence>
<gene>
    <name evidence="7" type="ORF">K9S39_00175</name>
</gene>
<evidence type="ECO:0000256" key="5">
    <source>
        <dbReference type="SAM" id="MobiDB-lite"/>
    </source>
</evidence>
<feature type="region of interest" description="Disordered" evidence="5">
    <location>
        <begin position="481"/>
        <end position="522"/>
    </location>
</feature>
<dbReference type="Gene3D" id="3.40.50.300">
    <property type="entry name" value="P-loop containing nucleotide triphosphate hydrolases"/>
    <property type="match status" value="2"/>
</dbReference>
<evidence type="ECO:0000256" key="3">
    <source>
        <dbReference type="ARBA" id="ARBA00022806"/>
    </source>
</evidence>